<feature type="domain" description="CAAX prenyl protease 2/Lysostaphin resistance protein A-like" evidence="2">
    <location>
        <begin position="56"/>
        <end position="155"/>
    </location>
</feature>
<evidence type="ECO:0000313" key="4">
    <source>
        <dbReference type="Proteomes" id="UP000652427"/>
    </source>
</evidence>
<evidence type="ECO:0000259" key="2">
    <source>
        <dbReference type="Pfam" id="PF02517"/>
    </source>
</evidence>
<feature type="transmembrane region" description="Helical" evidence="1">
    <location>
        <begin position="144"/>
        <end position="163"/>
    </location>
</feature>
<sequence length="168" mass="18800">MLGAAIRQTWRALQTWPAAGRWKAAFGIALPTAAIIATCGFLGGWLRLDPVNDIQSALIAAVILLFVPALVEELVFRGVLLSWLATFSQRWGSWLSAFLFMLWHPVQALTFGPPWSAIFLQPSFLFATFILGIILTHIRIVSQSLWPVIAIHWILVLLWKLVFGGPFY</sequence>
<organism evidence="3 4">
    <name type="scientific">Parasphingorhabdus flavimaris</name>
    <dbReference type="NCBI Taxonomy" id="266812"/>
    <lineage>
        <taxon>Bacteria</taxon>
        <taxon>Pseudomonadati</taxon>
        <taxon>Pseudomonadota</taxon>
        <taxon>Alphaproteobacteria</taxon>
        <taxon>Sphingomonadales</taxon>
        <taxon>Sphingomonadaceae</taxon>
        <taxon>Parasphingorhabdus</taxon>
    </lineage>
</organism>
<keyword evidence="1" id="KW-0812">Transmembrane</keyword>
<evidence type="ECO:0000256" key="1">
    <source>
        <dbReference type="SAM" id="Phobius"/>
    </source>
</evidence>
<comment type="caution">
    <text evidence="3">The sequence shown here is derived from an EMBL/GenBank/DDBJ whole genome shotgun (WGS) entry which is preliminary data.</text>
</comment>
<evidence type="ECO:0000313" key="3">
    <source>
        <dbReference type="EMBL" id="NVD26535.1"/>
    </source>
</evidence>
<keyword evidence="4" id="KW-1185">Reference proteome</keyword>
<dbReference type="RefSeq" id="WP_176278079.1">
    <property type="nucleotide sequence ID" value="NZ_JABWMH010000001.1"/>
</dbReference>
<accession>A0ABX2MYK7</accession>
<reference evidence="3 4" key="1">
    <citation type="submission" date="2020-06" db="EMBL/GenBank/DDBJ databases">
        <authorList>
            <person name="Kim S.-J."/>
            <person name="Park S.-J."/>
        </authorList>
    </citation>
    <scope>NUCLEOTIDE SEQUENCE [LARGE SCALE GENOMIC DNA]</scope>
    <source>
        <strain evidence="3 4">SW-151</strain>
    </source>
</reference>
<dbReference type="Pfam" id="PF02517">
    <property type="entry name" value="Rce1-like"/>
    <property type="match status" value="1"/>
</dbReference>
<proteinExistence type="predicted"/>
<feature type="transmembrane region" description="Helical" evidence="1">
    <location>
        <begin position="58"/>
        <end position="85"/>
    </location>
</feature>
<name>A0ABX2MYK7_9SPHN</name>
<feature type="transmembrane region" description="Helical" evidence="1">
    <location>
        <begin position="24"/>
        <end position="46"/>
    </location>
</feature>
<feature type="transmembrane region" description="Helical" evidence="1">
    <location>
        <begin position="91"/>
        <end position="111"/>
    </location>
</feature>
<keyword evidence="3" id="KW-0482">Metalloprotease</keyword>
<protein>
    <submittedName>
        <fullName evidence="3">CPBP family intramembrane metalloprotease</fullName>
    </submittedName>
</protein>
<dbReference type="InterPro" id="IPR052710">
    <property type="entry name" value="CAAX_protease"/>
</dbReference>
<dbReference type="PANTHER" id="PTHR36435:SF1">
    <property type="entry name" value="CAAX AMINO TERMINAL PROTEASE FAMILY PROTEIN"/>
    <property type="match status" value="1"/>
</dbReference>
<dbReference type="PANTHER" id="PTHR36435">
    <property type="entry name" value="SLR1288 PROTEIN"/>
    <property type="match status" value="1"/>
</dbReference>
<feature type="transmembrane region" description="Helical" evidence="1">
    <location>
        <begin position="118"/>
        <end position="138"/>
    </location>
</feature>
<keyword evidence="3" id="KW-0645">Protease</keyword>
<keyword evidence="1" id="KW-0472">Membrane</keyword>
<dbReference type="Proteomes" id="UP000652427">
    <property type="component" value="Unassembled WGS sequence"/>
</dbReference>
<dbReference type="EMBL" id="JABWMH010000001">
    <property type="protein sequence ID" value="NVD26535.1"/>
    <property type="molecule type" value="Genomic_DNA"/>
</dbReference>
<keyword evidence="1" id="KW-1133">Transmembrane helix</keyword>
<dbReference type="InterPro" id="IPR003675">
    <property type="entry name" value="Rce1/LyrA-like_dom"/>
</dbReference>
<dbReference type="GO" id="GO:0008237">
    <property type="term" value="F:metallopeptidase activity"/>
    <property type="evidence" value="ECO:0007669"/>
    <property type="project" value="UniProtKB-KW"/>
</dbReference>
<gene>
    <name evidence="3" type="ORF">HUO14_01300</name>
</gene>
<keyword evidence="3" id="KW-0378">Hydrolase</keyword>